<dbReference type="RefSeq" id="WP_108983590.1">
    <property type="nucleotide sequence ID" value="NZ_BFBR01000001.1"/>
</dbReference>
<name>A0A2P2E6N7_9PROT</name>
<dbReference type="EMBL" id="BFBR01000001">
    <property type="protein sequence ID" value="GBF56734.1"/>
    <property type="molecule type" value="Genomic_DNA"/>
</dbReference>
<organism evidence="2 3">
    <name type="scientific">Candidatus Phycosocius bacilliformis</name>
    <dbReference type="NCBI Taxonomy" id="1445552"/>
    <lineage>
        <taxon>Bacteria</taxon>
        <taxon>Pseudomonadati</taxon>
        <taxon>Pseudomonadota</taxon>
        <taxon>Alphaproteobacteria</taxon>
        <taxon>Caulobacterales</taxon>
        <taxon>Caulobacterales incertae sedis</taxon>
        <taxon>Candidatus Phycosocius</taxon>
    </lineage>
</organism>
<feature type="region of interest" description="Disordered" evidence="1">
    <location>
        <begin position="1"/>
        <end position="20"/>
    </location>
</feature>
<keyword evidence="3" id="KW-1185">Reference proteome</keyword>
<sequence>MTILPYPKSRRRKAVSTPAPTPVMVAPPSGALLNAILSYADISEDIGGGLVVLRVSANRMNDPVIIQNLGREAARLADVSILWNDDESEIHTVLDAAIPSGVEDFWAEPHFELTDLAIAYLDELADEEVQAKAG</sequence>
<accession>A0A2P2E6N7</accession>
<proteinExistence type="predicted"/>
<evidence type="ECO:0000256" key="1">
    <source>
        <dbReference type="SAM" id="MobiDB-lite"/>
    </source>
</evidence>
<dbReference type="AlphaFoldDB" id="A0A2P2E6N7"/>
<protein>
    <submittedName>
        <fullName evidence="2">Uncharacterized protein</fullName>
    </submittedName>
</protein>
<evidence type="ECO:0000313" key="2">
    <source>
        <dbReference type="EMBL" id="GBF56734.1"/>
    </source>
</evidence>
<gene>
    <name evidence="2" type="ORF">PbB2_00391</name>
</gene>
<evidence type="ECO:0000313" key="3">
    <source>
        <dbReference type="Proteomes" id="UP000245086"/>
    </source>
</evidence>
<dbReference type="OrthoDB" id="7188596at2"/>
<reference evidence="2 3" key="1">
    <citation type="journal article" date="2018" name="Genome Announc.">
        <title>Draft Genome Sequence of "Candidatus Phycosocius bacilliformis," an Alphaproteobacterial Ectosymbiont of the Hydrocarbon-Producing Green Alga Botryococcus braunii.</title>
        <authorList>
            <person name="Tanabe Y."/>
            <person name="Yamaguchi H."/>
            <person name="Watanabe M.M."/>
        </authorList>
    </citation>
    <scope>NUCLEOTIDE SEQUENCE [LARGE SCALE GENOMIC DNA]</scope>
    <source>
        <strain evidence="2 3">BOTRYCO-2</strain>
    </source>
</reference>
<comment type="caution">
    <text evidence="2">The sequence shown here is derived from an EMBL/GenBank/DDBJ whole genome shotgun (WGS) entry which is preliminary data.</text>
</comment>
<dbReference type="Proteomes" id="UP000245086">
    <property type="component" value="Unassembled WGS sequence"/>
</dbReference>